<evidence type="ECO:0000313" key="2">
    <source>
        <dbReference type="Proteomes" id="UP000257109"/>
    </source>
</evidence>
<proteinExistence type="predicted"/>
<accession>A0A371HMT7</accession>
<sequence length="217" mass="25612">MIIDQEVLKDMAKNNFQDHYKEEGEYSPWKRNNRFLVIKESAFEEVEKSFSDDEIRSAVFNIGSFKAPKSDGLHPNFFFQANWPTIGSSICDTVRSCYYERDRIQEINNTLLDPINIALFLEDMSLIMWLLLRKFSIPCIIRRGEMVSWMLKWILKCLPIDEFSPSSRVKQDDPISPYFFVLCMEKLAHLIKREVAGNNWKPIKLCRTGLSMYGYYY</sequence>
<dbReference type="AlphaFoldDB" id="A0A371HMT7"/>
<gene>
    <name evidence="1" type="ORF">CR513_12207</name>
</gene>
<evidence type="ECO:0008006" key="3">
    <source>
        <dbReference type="Google" id="ProtNLM"/>
    </source>
</evidence>
<keyword evidence="2" id="KW-1185">Reference proteome</keyword>
<dbReference type="EMBL" id="QJKJ01002147">
    <property type="protein sequence ID" value="RDY04118.1"/>
    <property type="molecule type" value="Genomic_DNA"/>
</dbReference>
<feature type="non-terminal residue" evidence="1">
    <location>
        <position position="1"/>
    </location>
</feature>
<organism evidence="1 2">
    <name type="scientific">Mucuna pruriens</name>
    <name type="common">Velvet bean</name>
    <name type="synonym">Dolichos pruriens</name>
    <dbReference type="NCBI Taxonomy" id="157652"/>
    <lineage>
        <taxon>Eukaryota</taxon>
        <taxon>Viridiplantae</taxon>
        <taxon>Streptophyta</taxon>
        <taxon>Embryophyta</taxon>
        <taxon>Tracheophyta</taxon>
        <taxon>Spermatophyta</taxon>
        <taxon>Magnoliopsida</taxon>
        <taxon>eudicotyledons</taxon>
        <taxon>Gunneridae</taxon>
        <taxon>Pentapetalae</taxon>
        <taxon>rosids</taxon>
        <taxon>fabids</taxon>
        <taxon>Fabales</taxon>
        <taxon>Fabaceae</taxon>
        <taxon>Papilionoideae</taxon>
        <taxon>50 kb inversion clade</taxon>
        <taxon>NPAAA clade</taxon>
        <taxon>indigoferoid/millettioid clade</taxon>
        <taxon>Phaseoleae</taxon>
        <taxon>Mucuna</taxon>
    </lineage>
</organism>
<name>A0A371HMT7_MUCPR</name>
<dbReference type="Proteomes" id="UP000257109">
    <property type="component" value="Unassembled WGS sequence"/>
</dbReference>
<comment type="caution">
    <text evidence="1">The sequence shown here is derived from an EMBL/GenBank/DDBJ whole genome shotgun (WGS) entry which is preliminary data.</text>
</comment>
<reference evidence="1" key="1">
    <citation type="submission" date="2018-05" db="EMBL/GenBank/DDBJ databases">
        <title>Draft genome of Mucuna pruriens seed.</title>
        <authorList>
            <person name="Nnadi N.E."/>
            <person name="Vos R."/>
            <person name="Hasami M.H."/>
            <person name="Devisetty U.K."/>
            <person name="Aguiy J.C."/>
        </authorList>
    </citation>
    <scope>NUCLEOTIDE SEQUENCE [LARGE SCALE GENOMIC DNA]</scope>
    <source>
        <strain evidence="1">JCA_2017</strain>
    </source>
</reference>
<protein>
    <recommendedName>
        <fullName evidence="3">Reverse transcriptase domain-containing protein</fullName>
    </recommendedName>
</protein>
<dbReference type="OrthoDB" id="1938551at2759"/>
<evidence type="ECO:0000313" key="1">
    <source>
        <dbReference type="EMBL" id="RDY04118.1"/>
    </source>
</evidence>